<dbReference type="AlphaFoldDB" id="A0AAV6XDP6"/>
<evidence type="ECO:0000313" key="8">
    <source>
        <dbReference type="Proteomes" id="UP000826271"/>
    </source>
</evidence>
<feature type="domain" description="Protein kinase" evidence="6">
    <location>
        <begin position="134"/>
        <end position="475"/>
    </location>
</feature>
<feature type="repeat" description="WD" evidence="3">
    <location>
        <begin position="711"/>
        <end position="750"/>
    </location>
</feature>
<evidence type="ECO:0000256" key="3">
    <source>
        <dbReference type="PROSITE-ProRule" id="PRU00221"/>
    </source>
</evidence>
<name>A0AAV6XDP6_9LAMI</name>
<dbReference type="PANTHER" id="PTHR44489">
    <property type="match status" value="1"/>
</dbReference>
<evidence type="ECO:0000259" key="6">
    <source>
        <dbReference type="PROSITE" id="PS50011"/>
    </source>
</evidence>
<dbReference type="GO" id="GO:0004672">
    <property type="term" value="F:protein kinase activity"/>
    <property type="evidence" value="ECO:0007669"/>
    <property type="project" value="InterPro"/>
</dbReference>
<dbReference type="GO" id="GO:0005524">
    <property type="term" value="F:ATP binding"/>
    <property type="evidence" value="ECO:0007669"/>
    <property type="project" value="InterPro"/>
</dbReference>
<evidence type="ECO:0000256" key="1">
    <source>
        <dbReference type="ARBA" id="ARBA00022574"/>
    </source>
</evidence>
<dbReference type="PANTHER" id="PTHR44489:SF11">
    <property type="entry name" value="WD REPEAT DOMAIN 86"/>
    <property type="match status" value="1"/>
</dbReference>
<protein>
    <recommendedName>
        <fullName evidence="6">Protein kinase domain-containing protein</fullName>
    </recommendedName>
</protein>
<keyword evidence="4" id="KW-0812">Transmembrane</keyword>
<dbReference type="Proteomes" id="UP000826271">
    <property type="component" value="Unassembled WGS sequence"/>
</dbReference>
<reference evidence="7" key="1">
    <citation type="submission" date="2019-10" db="EMBL/GenBank/DDBJ databases">
        <authorList>
            <person name="Zhang R."/>
            <person name="Pan Y."/>
            <person name="Wang J."/>
            <person name="Ma R."/>
            <person name="Yu S."/>
        </authorList>
    </citation>
    <scope>NUCLEOTIDE SEQUENCE</scope>
    <source>
        <strain evidence="7">LA-IB0</strain>
        <tissue evidence="7">Leaf</tissue>
    </source>
</reference>
<evidence type="ECO:0000256" key="2">
    <source>
        <dbReference type="ARBA" id="ARBA00022737"/>
    </source>
</evidence>
<comment type="caution">
    <text evidence="7">The sequence shown here is derived from an EMBL/GenBank/DDBJ whole genome shotgun (WGS) entry which is preliminary data.</text>
</comment>
<keyword evidence="5" id="KW-0732">Signal</keyword>
<dbReference type="InterPro" id="IPR011009">
    <property type="entry name" value="Kinase-like_dom_sf"/>
</dbReference>
<evidence type="ECO:0000256" key="4">
    <source>
        <dbReference type="SAM" id="Phobius"/>
    </source>
</evidence>
<dbReference type="Gene3D" id="2.130.10.10">
    <property type="entry name" value="YVTN repeat-like/Quinoprotein amine dehydrogenase"/>
    <property type="match status" value="2"/>
</dbReference>
<keyword evidence="4" id="KW-1133">Transmembrane helix</keyword>
<dbReference type="SUPFAM" id="SSF56112">
    <property type="entry name" value="Protein kinase-like (PK-like)"/>
    <property type="match status" value="1"/>
</dbReference>
<dbReference type="InterPro" id="IPR020472">
    <property type="entry name" value="WD40_PAC1"/>
</dbReference>
<dbReference type="Gene3D" id="1.10.510.10">
    <property type="entry name" value="Transferase(Phosphotransferase) domain 1"/>
    <property type="match status" value="1"/>
</dbReference>
<keyword evidence="8" id="KW-1185">Reference proteome</keyword>
<dbReference type="InterPro" id="IPR036322">
    <property type="entry name" value="WD40_repeat_dom_sf"/>
</dbReference>
<dbReference type="PROSITE" id="PS50082">
    <property type="entry name" value="WD_REPEATS_2"/>
    <property type="match status" value="2"/>
</dbReference>
<dbReference type="InterPro" id="IPR015943">
    <property type="entry name" value="WD40/YVTN_repeat-like_dom_sf"/>
</dbReference>
<proteinExistence type="predicted"/>
<feature type="repeat" description="WD" evidence="3">
    <location>
        <begin position="591"/>
        <end position="619"/>
    </location>
</feature>
<dbReference type="SUPFAM" id="SSF50978">
    <property type="entry name" value="WD40 repeat-like"/>
    <property type="match status" value="1"/>
</dbReference>
<dbReference type="PRINTS" id="PR00320">
    <property type="entry name" value="GPROTEINBRPT"/>
</dbReference>
<organism evidence="7 8">
    <name type="scientific">Buddleja alternifolia</name>
    <dbReference type="NCBI Taxonomy" id="168488"/>
    <lineage>
        <taxon>Eukaryota</taxon>
        <taxon>Viridiplantae</taxon>
        <taxon>Streptophyta</taxon>
        <taxon>Embryophyta</taxon>
        <taxon>Tracheophyta</taxon>
        <taxon>Spermatophyta</taxon>
        <taxon>Magnoliopsida</taxon>
        <taxon>eudicotyledons</taxon>
        <taxon>Gunneridae</taxon>
        <taxon>Pentapetalae</taxon>
        <taxon>asterids</taxon>
        <taxon>lamiids</taxon>
        <taxon>Lamiales</taxon>
        <taxon>Scrophulariaceae</taxon>
        <taxon>Buddlejeae</taxon>
        <taxon>Buddleja</taxon>
    </lineage>
</organism>
<keyword evidence="1 3" id="KW-0853">WD repeat</keyword>
<feature type="transmembrane region" description="Helical" evidence="4">
    <location>
        <begin position="53"/>
        <end position="75"/>
    </location>
</feature>
<keyword evidence="4" id="KW-0472">Membrane</keyword>
<feature type="chain" id="PRO_5043417389" description="Protein kinase domain-containing protein" evidence="5">
    <location>
        <begin position="21"/>
        <end position="872"/>
    </location>
</feature>
<dbReference type="PROSITE" id="PS50011">
    <property type="entry name" value="PROTEIN_KINASE_DOM"/>
    <property type="match status" value="1"/>
</dbReference>
<accession>A0AAV6XDP6</accession>
<dbReference type="InterPro" id="IPR044715">
    <property type="entry name" value="WDR86-like"/>
</dbReference>
<dbReference type="EMBL" id="WHWC01000008">
    <property type="protein sequence ID" value="KAG8378229.1"/>
    <property type="molecule type" value="Genomic_DNA"/>
</dbReference>
<dbReference type="Pfam" id="PF00400">
    <property type="entry name" value="WD40"/>
    <property type="match status" value="4"/>
</dbReference>
<evidence type="ECO:0000256" key="5">
    <source>
        <dbReference type="SAM" id="SignalP"/>
    </source>
</evidence>
<keyword evidence="2" id="KW-0677">Repeat</keyword>
<feature type="signal peptide" evidence="5">
    <location>
        <begin position="1"/>
        <end position="20"/>
    </location>
</feature>
<sequence length="872" mass="98123">MPHIVILIIQPISLLVCALCFDDDGKPKRSGGCKDKLCRVIQAIERYRGSPSLQLLCPLLTLVLLLPILTPSFLLKFKAMPSRFKSGQWKASLLFWQEPLGRSACYRILIFVHSWSYEFYCKWKKWVLPKDCILIEKENDGGDGYGKILRSFESDHVVGCVLRANENAGLVRLGIFVEDDGDSKFFDSSYESRIVSVLCGMSEEERNELEIILNATFRVCNVGKGNGFWYNVDGHCVYMVFKKFGSFDLMKCVIKEKEDEEGMFSTDEMSGYGMLGMEICEILSGFHFEGLVIGCLGVSCFGFNEFGRVCFDLSEVLNMGRRVVMAMRSGRKDLEVSVMKNLLDNNVVFISPEVLSQFMIKQGFELDLGKSRYDVGCASDVWSSACLLVWLILGSSFVEEMKAFMHCVINATNEEKGCDYSEMYMNWTEKIAALLRGRLGLKCVSLQEILCRSLELDPRNRPLITELWKCLRELVTKAQFDIELSVKEKVKKENLVHCVVLGELCRIIEQTDKELIYDRGDGKLRVDGDVIEGVSQGRVKCIEMKGHLDCVSGLAIGDVSIMPLKECMLVLQIMIIDVFVSLEVCSRKNKSSDRDYLFSSSYDKIVRVWSLQDFTHVHSFKGHDHRVMAVVFVNGEQPLCISGDNEGVICIWIANFPFPEVPLKKLYEKKDWRYSGIHAMAISGTEYLYTGSGDKLVKAWSLQDYSLSCEMSGHRSVVSCLIVCNGVLYSGSWDGTVRLWSLSDHSPLTVLGEDKDKLGNVASVLSLSAEHNSLFVGHENGTIKIWHNDVLLKSIQTHKGAVFSVRKNGKWLFSGGWDKTINVQEIPENVDGVDVAPVGTIACNSTITALVYWEGKLFVGQADRIIKVYHGT</sequence>
<dbReference type="SMART" id="SM00320">
    <property type="entry name" value="WD40"/>
    <property type="match status" value="7"/>
</dbReference>
<gene>
    <name evidence="7" type="ORF">BUALT_Bualt08G0116000</name>
</gene>
<dbReference type="InterPro" id="IPR001680">
    <property type="entry name" value="WD40_rpt"/>
</dbReference>
<dbReference type="InterPro" id="IPR000719">
    <property type="entry name" value="Prot_kinase_dom"/>
</dbReference>
<evidence type="ECO:0000313" key="7">
    <source>
        <dbReference type="EMBL" id="KAG8378229.1"/>
    </source>
</evidence>